<protein>
    <submittedName>
        <fullName evidence="3">TadE-like protein</fullName>
    </submittedName>
</protein>
<dbReference type="RefSeq" id="WP_086436167.1">
    <property type="nucleotide sequence ID" value="NZ_FXWG01000001.1"/>
</dbReference>
<sequence length="209" mass="22496">MILKSTLLHRLHRDERGVTAVEFGLLAIPLFTLMLGGIDLGYQGYVRGLMQGSLNDAARIAAVENPSFSTEGADTSEQVENLVKKIAGTVALDATIEVTERSYQDFSDIGNPEPLMTDVNGNGAYDEEDGDCWEDTNRNGEFDTDAGSDGIGGASDVVFYTANVQMPRLLPLHKFIDVPATIDMTLETTIRNQPYAGQGNPPVLCGVPA</sequence>
<feature type="transmembrane region" description="Helical" evidence="1">
    <location>
        <begin position="20"/>
        <end position="42"/>
    </location>
</feature>
<dbReference type="OrthoDB" id="7306064at2"/>
<keyword evidence="4" id="KW-1185">Reference proteome</keyword>
<dbReference type="AlphaFoldDB" id="A0A1Y6E7R7"/>
<dbReference type="Pfam" id="PF07811">
    <property type="entry name" value="TadE"/>
    <property type="match status" value="1"/>
</dbReference>
<gene>
    <name evidence="3" type="ORF">SAMN06297468_0180</name>
</gene>
<keyword evidence="1" id="KW-0472">Membrane</keyword>
<accession>A0A1Y6E7R7</accession>
<keyword evidence="1" id="KW-1133">Transmembrane helix</keyword>
<feature type="domain" description="TadE-like" evidence="2">
    <location>
        <begin position="17"/>
        <end position="59"/>
    </location>
</feature>
<name>A0A1Y6E7R7_9SPHN</name>
<evidence type="ECO:0000256" key="1">
    <source>
        <dbReference type="SAM" id="Phobius"/>
    </source>
</evidence>
<evidence type="ECO:0000313" key="3">
    <source>
        <dbReference type="EMBL" id="SMQ58694.1"/>
    </source>
</evidence>
<evidence type="ECO:0000313" key="4">
    <source>
        <dbReference type="Proteomes" id="UP000194420"/>
    </source>
</evidence>
<dbReference type="InterPro" id="IPR012495">
    <property type="entry name" value="TadE-like_dom"/>
</dbReference>
<proteinExistence type="predicted"/>
<keyword evidence="1" id="KW-0812">Transmembrane</keyword>
<reference evidence="4" key="1">
    <citation type="submission" date="2017-04" db="EMBL/GenBank/DDBJ databases">
        <authorList>
            <person name="Varghese N."/>
            <person name="Submissions S."/>
        </authorList>
    </citation>
    <scope>NUCLEOTIDE SEQUENCE [LARGE SCALE GENOMIC DNA]</scope>
</reference>
<organism evidence="3 4">
    <name type="scientific">Altererythrobacter xiamenensis</name>
    <dbReference type="NCBI Taxonomy" id="1316679"/>
    <lineage>
        <taxon>Bacteria</taxon>
        <taxon>Pseudomonadati</taxon>
        <taxon>Pseudomonadota</taxon>
        <taxon>Alphaproteobacteria</taxon>
        <taxon>Sphingomonadales</taxon>
        <taxon>Erythrobacteraceae</taxon>
        <taxon>Altererythrobacter</taxon>
    </lineage>
</organism>
<dbReference type="EMBL" id="FXWG01000001">
    <property type="protein sequence ID" value="SMQ58694.1"/>
    <property type="molecule type" value="Genomic_DNA"/>
</dbReference>
<evidence type="ECO:0000259" key="2">
    <source>
        <dbReference type="Pfam" id="PF07811"/>
    </source>
</evidence>
<dbReference type="Proteomes" id="UP000194420">
    <property type="component" value="Unassembled WGS sequence"/>
</dbReference>